<organism evidence="2 3">
    <name type="scientific">Phytophthora infestans</name>
    <name type="common">Potato late blight agent</name>
    <name type="synonym">Botrytis infestans</name>
    <dbReference type="NCBI Taxonomy" id="4787"/>
    <lineage>
        <taxon>Eukaryota</taxon>
        <taxon>Sar</taxon>
        <taxon>Stramenopiles</taxon>
        <taxon>Oomycota</taxon>
        <taxon>Peronosporomycetes</taxon>
        <taxon>Peronosporales</taxon>
        <taxon>Peronosporaceae</taxon>
        <taxon>Phytophthora</taxon>
    </lineage>
</organism>
<evidence type="ECO:0000256" key="1">
    <source>
        <dbReference type="SAM" id="MobiDB-lite"/>
    </source>
</evidence>
<feature type="region of interest" description="Disordered" evidence="1">
    <location>
        <begin position="134"/>
        <end position="165"/>
    </location>
</feature>
<reference evidence="2" key="1">
    <citation type="submission" date="2020-03" db="EMBL/GenBank/DDBJ databases">
        <title>Hybrid Assembly of Korean Phytophthora infestans isolates.</title>
        <authorList>
            <person name="Prokchorchik M."/>
            <person name="Lee Y."/>
            <person name="Seo J."/>
            <person name="Cho J.-H."/>
            <person name="Park Y.-E."/>
            <person name="Jang D.-C."/>
            <person name="Im J.-S."/>
            <person name="Choi J.-G."/>
            <person name="Park H.-J."/>
            <person name="Lee G.-B."/>
            <person name="Lee Y.-G."/>
            <person name="Hong S.-Y."/>
            <person name="Cho K."/>
            <person name="Sohn K.H."/>
        </authorList>
    </citation>
    <scope>NUCLEOTIDE SEQUENCE</scope>
    <source>
        <strain evidence="2">KR_2_A2</strain>
    </source>
</reference>
<proteinExistence type="predicted"/>
<comment type="caution">
    <text evidence="2">The sequence shown here is derived from an EMBL/GenBank/DDBJ whole genome shotgun (WGS) entry which is preliminary data.</text>
</comment>
<gene>
    <name evidence="2" type="ORF">GN958_ATG08281</name>
</gene>
<dbReference type="Proteomes" id="UP000704712">
    <property type="component" value="Unassembled WGS sequence"/>
</dbReference>
<feature type="region of interest" description="Disordered" evidence="1">
    <location>
        <begin position="61"/>
        <end position="100"/>
    </location>
</feature>
<accession>A0A8S9UP96</accession>
<sequence>MHANASEVDASASYLLGSRAPPKNREKISGALVSRDAEDDGEDDAKLLKDTASVVGMAAVKSGGSSSTFPEGAVEVESNDEDGLDDEEDTSEDPSTLPDKVQTHSIIRPSTALGIVIMSMGPVDAMFSDLLDSEGDKYEEKESDGKSDGGVVTETPIRGATPIGHNDTSAVNFCELYARACETVDSHVNAFTRPLTSNAVGRKMIKENKAVE</sequence>
<feature type="compositionally biased region" description="Acidic residues" evidence="1">
    <location>
        <begin position="77"/>
        <end position="92"/>
    </location>
</feature>
<feature type="region of interest" description="Disordered" evidence="1">
    <location>
        <begin position="1"/>
        <end position="43"/>
    </location>
</feature>
<evidence type="ECO:0000313" key="3">
    <source>
        <dbReference type="Proteomes" id="UP000704712"/>
    </source>
</evidence>
<dbReference type="AlphaFoldDB" id="A0A8S9UP96"/>
<evidence type="ECO:0000313" key="2">
    <source>
        <dbReference type="EMBL" id="KAF4142550.1"/>
    </source>
</evidence>
<dbReference type="EMBL" id="JAACNO010001182">
    <property type="protein sequence ID" value="KAF4142550.1"/>
    <property type="molecule type" value="Genomic_DNA"/>
</dbReference>
<protein>
    <submittedName>
        <fullName evidence="2">Uncharacterized protein</fullName>
    </submittedName>
</protein>
<feature type="compositionally biased region" description="Basic and acidic residues" evidence="1">
    <location>
        <begin position="134"/>
        <end position="147"/>
    </location>
</feature>
<name>A0A8S9UP96_PHYIN</name>